<dbReference type="GO" id="GO:0016705">
    <property type="term" value="F:oxidoreductase activity, acting on paired donors, with incorporation or reduction of molecular oxygen"/>
    <property type="evidence" value="ECO:0007669"/>
    <property type="project" value="InterPro"/>
</dbReference>
<dbReference type="Gene3D" id="3.20.20.30">
    <property type="entry name" value="Luciferase-like domain"/>
    <property type="match status" value="1"/>
</dbReference>
<dbReference type="EMBL" id="JAHLKM010000025">
    <property type="protein sequence ID" value="MCQ4334460.1"/>
    <property type="molecule type" value="Genomic_DNA"/>
</dbReference>
<evidence type="ECO:0000313" key="2">
    <source>
        <dbReference type="Proteomes" id="UP001139494"/>
    </source>
</evidence>
<proteinExistence type="predicted"/>
<keyword evidence="2" id="KW-1185">Reference proteome</keyword>
<dbReference type="Proteomes" id="UP001139494">
    <property type="component" value="Unassembled WGS sequence"/>
</dbReference>
<organism evidence="1 2">
    <name type="scientific">Natronomonas aquatica</name>
    <dbReference type="NCBI Taxonomy" id="2841590"/>
    <lineage>
        <taxon>Archaea</taxon>
        <taxon>Methanobacteriati</taxon>
        <taxon>Methanobacteriota</taxon>
        <taxon>Stenosarchaea group</taxon>
        <taxon>Halobacteria</taxon>
        <taxon>Halobacteriales</taxon>
        <taxon>Natronomonadaceae</taxon>
        <taxon>Natronomonas</taxon>
    </lineage>
</organism>
<accession>A0A9R1CV61</accession>
<dbReference type="SUPFAM" id="SSF51679">
    <property type="entry name" value="Bacterial luciferase-like"/>
    <property type="match status" value="1"/>
</dbReference>
<dbReference type="AlphaFoldDB" id="A0A9R1CV61"/>
<protein>
    <recommendedName>
        <fullName evidence="3">Luciferase-like monooxygenase</fullName>
    </recommendedName>
</protein>
<dbReference type="RefSeq" id="WP_256030501.1">
    <property type="nucleotide sequence ID" value="NZ_JAHLKM010000025.1"/>
</dbReference>
<evidence type="ECO:0000313" key="1">
    <source>
        <dbReference type="EMBL" id="MCQ4334460.1"/>
    </source>
</evidence>
<dbReference type="InterPro" id="IPR036661">
    <property type="entry name" value="Luciferase-like_sf"/>
</dbReference>
<name>A0A9R1CV61_9EURY</name>
<gene>
    <name evidence="1" type="ORF">KM295_13430</name>
</gene>
<evidence type="ECO:0008006" key="3">
    <source>
        <dbReference type="Google" id="ProtNLM"/>
    </source>
</evidence>
<comment type="caution">
    <text evidence="1">The sequence shown here is derived from an EMBL/GenBank/DDBJ whole genome shotgun (WGS) entry which is preliminary data.</text>
</comment>
<sequence>MFPGFERRRIDLADAEINLEEDWQRFSAYLDAQGTDPASMDRVALQYLHLVTDEDPETARQAQLGVYDNLLGVDRTVEHAAENWLTGTIEEVQATLAEYDRLGFDEVLLHPMSTQPAELDRQLRLYRRHLLSEYQ</sequence>
<reference evidence="1" key="1">
    <citation type="journal article" date="2023" name="Front. Microbiol.">
        <title>Genomic-based phylogenetic and metabolic analyses of the genus Natronomonas, and description of Natronomonas aquatica sp. nov.</title>
        <authorList>
            <person name="Garcia-Roldan A."/>
            <person name="Duran-Viseras A."/>
            <person name="de la Haba R.R."/>
            <person name="Corral P."/>
            <person name="Sanchez-Porro C."/>
            <person name="Ventosa A."/>
        </authorList>
    </citation>
    <scope>NUCLEOTIDE SEQUENCE</scope>
    <source>
        <strain evidence="1">F2-12</strain>
    </source>
</reference>